<dbReference type="EMBL" id="JAAOLE020000001">
    <property type="protein sequence ID" value="NVI42378.1"/>
    <property type="molecule type" value="Genomic_DNA"/>
</dbReference>
<evidence type="ECO:0000256" key="1">
    <source>
        <dbReference type="PROSITE-ProRule" id="PRU00339"/>
    </source>
</evidence>
<feature type="transmembrane region" description="Helical" evidence="2">
    <location>
        <begin position="194"/>
        <end position="215"/>
    </location>
</feature>
<dbReference type="Pfam" id="PF13181">
    <property type="entry name" value="TPR_8"/>
    <property type="match status" value="1"/>
</dbReference>
<dbReference type="CDD" id="cd07302">
    <property type="entry name" value="CHD"/>
    <property type="match status" value="1"/>
</dbReference>
<dbReference type="SUPFAM" id="SSF55073">
    <property type="entry name" value="Nucleotide cyclase"/>
    <property type="match status" value="1"/>
</dbReference>
<feature type="repeat" description="TPR" evidence="1">
    <location>
        <begin position="455"/>
        <end position="488"/>
    </location>
</feature>
<dbReference type="PANTHER" id="PTHR43081:SF19">
    <property type="entry name" value="PH-SENSITIVE ADENYLATE CYCLASE RV1264"/>
    <property type="match status" value="1"/>
</dbReference>
<dbReference type="AlphaFoldDB" id="A0A973VV86"/>
<dbReference type="GO" id="GO:0035556">
    <property type="term" value="P:intracellular signal transduction"/>
    <property type="evidence" value="ECO:0007669"/>
    <property type="project" value="InterPro"/>
</dbReference>
<dbReference type="RefSeq" id="WP_166210615.1">
    <property type="nucleotide sequence ID" value="NZ_CP088285.1"/>
</dbReference>
<feature type="domain" description="Guanylate cyclase" evidence="3">
    <location>
        <begin position="3"/>
        <end position="118"/>
    </location>
</feature>
<dbReference type="PANTHER" id="PTHR43081">
    <property type="entry name" value="ADENYLATE CYCLASE, TERMINAL-DIFFERENTIATION SPECIFIC-RELATED"/>
    <property type="match status" value="1"/>
</dbReference>
<dbReference type="InterPro" id="IPR011990">
    <property type="entry name" value="TPR-like_helical_dom_sf"/>
</dbReference>
<proteinExistence type="predicted"/>
<evidence type="ECO:0000256" key="2">
    <source>
        <dbReference type="SAM" id="Phobius"/>
    </source>
</evidence>
<dbReference type="InterPro" id="IPR029787">
    <property type="entry name" value="Nucleotide_cyclase"/>
</dbReference>
<reference evidence="4" key="1">
    <citation type="submission" date="2020-06" db="EMBL/GenBank/DDBJ databases">
        <title>Whole Genome Sequence of Bradyrhizobium sp. Strain 1S1.</title>
        <authorList>
            <person name="Bromfield E.S.P."/>
            <person name="Cloutier S."/>
        </authorList>
    </citation>
    <scope>NUCLEOTIDE SEQUENCE [LARGE SCALE GENOMIC DNA]</scope>
    <source>
        <strain evidence="4">1S1</strain>
    </source>
</reference>
<evidence type="ECO:0000259" key="3">
    <source>
        <dbReference type="PROSITE" id="PS50125"/>
    </source>
</evidence>
<dbReference type="SMART" id="SM00028">
    <property type="entry name" value="TPR"/>
    <property type="match status" value="3"/>
</dbReference>
<dbReference type="GO" id="GO:0006171">
    <property type="term" value="P:cAMP biosynthetic process"/>
    <property type="evidence" value="ECO:0007669"/>
    <property type="project" value="TreeGrafter"/>
</dbReference>
<dbReference type="PROSITE" id="PS50125">
    <property type="entry name" value="GUANYLATE_CYCLASE_2"/>
    <property type="match status" value="1"/>
</dbReference>
<keyword evidence="2" id="KW-0472">Membrane</keyword>
<accession>A0A973VV86</accession>
<dbReference type="PROSITE" id="PS50005">
    <property type="entry name" value="TPR"/>
    <property type="match status" value="1"/>
</dbReference>
<keyword evidence="2" id="KW-1133">Transmembrane helix</keyword>
<dbReference type="InterPro" id="IPR001054">
    <property type="entry name" value="A/G_cyclase"/>
</dbReference>
<sequence>MTAVLLADVVGYSRLMSTDEDATHVMLAECFGGLIEPKVSEHGGRLIRSSGDGLLVEFGSALDAVRCGIEIQQELSKRNAGAAPERRFQMRIGVNAGDVIFDERDIYGNSVNIAARLETLAEPGELFVTNTVRDQLLGHPDLAFEDRGRYRLKNIDPPIQVFRVTQAQEQDKSLLGRMRLVARRTVALPPMRRSVVAALAVLLAIATFVGTVPLWHGQKAQSAQASIMVMPFRSMSNDPQEGYFADAVTDDLTTHLSRLADTVVIARATAFTYKGKDIDPRQIGQDCDVRYLLEGSIRKIGTKVQANAHLVDARSATAIWADQFDTDVTDLFELQEVVTGRIASSLGLQLVKAESRRRNRSGDSNAIDMRLRAMAILIESITPQHNLIARKYLQDSLQLSPQSAIAWSQLADVLMRDYLNRWNEAAGTDSNARIELLNQAEHALQQAFSLDPTIALSHMDDGFIRRAKGDHQGALDAFERALALDPNLALAYAQKANQLVLTGHPKEAPPLVLKAIRLSPRDPARSVFSWVLGRAYFAMGNYDDAIVWLRRAVEERRTVWFSRAHLVSAFALAGKQTEAVDALNDFNGALPGYTLARIRDIYSQEIPNQHLAFQATLNELFKGLQQAGMK</sequence>
<keyword evidence="1" id="KW-0802">TPR repeat</keyword>
<dbReference type="SUPFAM" id="SSF48452">
    <property type="entry name" value="TPR-like"/>
    <property type="match status" value="1"/>
</dbReference>
<comment type="caution">
    <text evidence="4">The sequence shown here is derived from an EMBL/GenBank/DDBJ whole genome shotgun (WGS) entry which is preliminary data.</text>
</comment>
<dbReference type="Gene3D" id="3.40.50.10070">
    <property type="entry name" value="TolB, N-terminal domain"/>
    <property type="match status" value="1"/>
</dbReference>
<organism evidence="4">
    <name type="scientific">Bradyrhizobium septentrionale</name>
    <dbReference type="NCBI Taxonomy" id="1404411"/>
    <lineage>
        <taxon>Bacteria</taxon>
        <taxon>Pseudomonadati</taxon>
        <taxon>Pseudomonadota</taxon>
        <taxon>Alphaproteobacteria</taxon>
        <taxon>Hyphomicrobiales</taxon>
        <taxon>Nitrobacteraceae</taxon>
        <taxon>Bradyrhizobium</taxon>
    </lineage>
</organism>
<evidence type="ECO:0000313" key="4">
    <source>
        <dbReference type="EMBL" id="NVI42378.1"/>
    </source>
</evidence>
<gene>
    <name evidence="4" type="ORF">HAP48_004555</name>
</gene>
<keyword evidence="2" id="KW-0812">Transmembrane</keyword>
<dbReference type="Gene3D" id="1.25.40.10">
    <property type="entry name" value="Tetratricopeptide repeat domain"/>
    <property type="match status" value="1"/>
</dbReference>
<dbReference type="Pfam" id="PF00211">
    <property type="entry name" value="Guanylate_cyc"/>
    <property type="match status" value="1"/>
</dbReference>
<name>A0A973VV86_9BRAD</name>
<protein>
    <submittedName>
        <fullName evidence="4">Tetratricopeptide repeat protein</fullName>
    </submittedName>
</protein>
<dbReference type="InterPro" id="IPR019734">
    <property type="entry name" value="TPR_rpt"/>
</dbReference>
<dbReference type="Gene3D" id="3.30.70.1230">
    <property type="entry name" value="Nucleotide cyclase"/>
    <property type="match status" value="1"/>
</dbReference>
<dbReference type="GO" id="GO:0004016">
    <property type="term" value="F:adenylate cyclase activity"/>
    <property type="evidence" value="ECO:0007669"/>
    <property type="project" value="UniProtKB-ARBA"/>
</dbReference>
<dbReference type="InterPro" id="IPR050697">
    <property type="entry name" value="Adenylyl/Guanylyl_Cyclase_3/4"/>
</dbReference>